<dbReference type="InterPro" id="IPR003961">
    <property type="entry name" value="FN3_dom"/>
</dbReference>
<comment type="subcellular location">
    <subcellularLocation>
        <location evidence="1">Cell membrane</location>
        <topology evidence="1">Single-pass type I membrane protein</topology>
    </subcellularLocation>
</comment>
<keyword evidence="6" id="KW-0732">Signal</keyword>
<evidence type="ECO:0000256" key="12">
    <source>
        <dbReference type="PIRSR" id="PIRSR001959-2"/>
    </source>
</evidence>
<dbReference type="PANTHER" id="PTHR23037">
    <property type="entry name" value="CYTOKINE RECEPTOR"/>
    <property type="match status" value="1"/>
</dbReference>
<keyword evidence="5 13" id="KW-0812">Transmembrane</keyword>
<dbReference type="Proteomes" id="UP000694569">
    <property type="component" value="Unplaced"/>
</dbReference>
<reference evidence="15" key="2">
    <citation type="submission" date="2025-09" db="UniProtKB">
        <authorList>
            <consortium name="Ensembl"/>
        </authorList>
    </citation>
    <scope>IDENTIFICATION</scope>
</reference>
<protein>
    <recommendedName>
        <fullName evidence="3">Erythropoietin receptor</fullName>
    </recommendedName>
</protein>
<comment type="similarity">
    <text evidence="2">Belongs to the type I cytokine receptor family. Type 1 subfamily.</text>
</comment>
<organism evidence="15 16">
    <name type="scientific">Leptobrachium leishanense</name>
    <name type="common">Leishan spiny toad</name>
    <dbReference type="NCBI Taxonomy" id="445787"/>
    <lineage>
        <taxon>Eukaryota</taxon>
        <taxon>Metazoa</taxon>
        <taxon>Chordata</taxon>
        <taxon>Craniata</taxon>
        <taxon>Vertebrata</taxon>
        <taxon>Euteleostomi</taxon>
        <taxon>Amphibia</taxon>
        <taxon>Batrachia</taxon>
        <taxon>Anura</taxon>
        <taxon>Pelobatoidea</taxon>
        <taxon>Megophryidae</taxon>
        <taxon>Leptobrachium</taxon>
    </lineage>
</organism>
<dbReference type="PIRSF" id="PIRSF001959">
    <property type="entry name" value="EPO_receptor"/>
    <property type="match status" value="1"/>
</dbReference>
<name>A0A8C5WF97_9ANUR</name>
<dbReference type="GeneTree" id="ENSGT00940000160315"/>
<dbReference type="SMART" id="SM00060">
    <property type="entry name" value="FN3"/>
    <property type="match status" value="1"/>
</dbReference>
<evidence type="ECO:0000256" key="10">
    <source>
        <dbReference type="ARBA" id="ARBA00023170"/>
    </source>
</evidence>
<sequence>MERRSPRTMDEHPTRTLKGLSCWTLTIILILYVGLSTEAVTPQFLQRVFDVSCANSSIPYCYTTDESDLVCFWESDLMDNSSYTFQYEYDGQVKSCKLETEVASSHSFWYICNFPTSDVISFSPIQIFVNGSRTLHEKSIYTDQVVFLEPPRNVTVKESNTPRVYIVSWETPIKRFDDSITYQVSCGSLEGVEQMTEVPGATERNEVILTQFETNTQYSIRVRAKMNGLTYNGYWSEWTQPVIIRTDFDPFYIVLFVFIAMLVIFVTLFLLLKYIRVIKHLVWPQVPTPESHFQDLFTIHRGNFKLWLGQADFYLMWISRHIFYEDPYSTLEVLSEVPSATSQSSPGQLSSKDNYVILNDSIIPQLPLRMEPGRNQHFSWAEKKMEINTFRPHNEKTSKIETILVRHDWVETESSGTSHTESGFVETPVMESSLDDGSKCESELVRTTVEDDWLKMPCVENFCSEGGKQSPVSSFEYTVVETCDGLLSPKPRPPPTSPPSLKYAYLLMSKSGEESRPPSPNFYQNDQFIPPVYSQC</sequence>
<dbReference type="GO" id="GO:0004896">
    <property type="term" value="F:cytokine receptor activity"/>
    <property type="evidence" value="ECO:0007669"/>
    <property type="project" value="TreeGrafter"/>
</dbReference>
<dbReference type="Ensembl" id="ENSLLET00000035274.1">
    <property type="protein sequence ID" value="ENSLLEP00000033984.1"/>
    <property type="gene ID" value="ENSLLEG00000021493.1"/>
</dbReference>
<keyword evidence="10" id="KW-0675">Receptor</keyword>
<evidence type="ECO:0000256" key="5">
    <source>
        <dbReference type="ARBA" id="ARBA00022692"/>
    </source>
</evidence>
<keyword evidence="9 12" id="KW-1015">Disulfide bond</keyword>
<dbReference type="CDD" id="cd00063">
    <property type="entry name" value="FN3"/>
    <property type="match status" value="1"/>
</dbReference>
<evidence type="ECO:0000256" key="8">
    <source>
        <dbReference type="ARBA" id="ARBA00023136"/>
    </source>
</evidence>
<dbReference type="Pfam" id="PF09067">
    <property type="entry name" value="EpoR_lig-bind"/>
    <property type="match status" value="1"/>
</dbReference>
<dbReference type="SUPFAM" id="SSF49265">
    <property type="entry name" value="Fibronectin type III"/>
    <property type="match status" value="2"/>
</dbReference>
<evidence type="ECO:0000313" key="16">
    <source>
        <dbReference type="Proteomes" id="UP000694569"/>
    </source>
</evidence>
<keyword evidence="4" id="KW-1003">Cell membrane</keyword>
<dbReference type="GO" id="GO:0009897">
    <property type="term" value="C:external side of plasma membrane"/>
    <property type="evidence" value="ECO:0007669"/>
    <property type="project" value="TreeGrafter"/>
</dbReference>
<evidence type="ECO:0000256" key="7">
    <source>
        <dbReference type="ARBA" id="ARBA00022989"/>
    </source>
</evidence>
<dbReference type="AlphaFoldDB" id="A0A8C5WF97"/>
<feature type="transmembrane region" description="Helical" evidence="13">
    <location>
        <begin position="251"/>
        <end position="272"/>
    </location>
</feature>
<evidence type="ECO:0000256" key="13">
    <source>
        <dbReference type="SAM" id="Phobius"/>
    </source>
</evidence>
<accession>A0A8C5WF97</accession>
<dbReference type="PANTHER" id="PTHR23037:SF28">
    <property type="entry name" value="ERYTHROPOIETIN RECEPTOR"/>
    <property type="match status" value="1"/>
</dbReference>
<dbReference type="PROSITE" id="PS50853">
    <property type="entry name" value="FN3"/>
    <property type="match status" value="1"/>
</dbReference>
<feature type="disulfide bond" evidence="12">
    <location>
        <begin position="61"/>
        <end position="71"/>
    </location>
</feature>
<evidence type="ECO:0000256" key="2">
    <source>
        <dbReference type="ARBA" id="ARBA00007885"/>
    </source>
</evidence>
<reference evidence="15" key="1">
    <citation type="submission" date="2025-08" db="UniProtKB">
        <authorList>
            <consortium name="Ensembl"/>
        </authorList>
    </citation>
    <scope>IDENTIFICATION</scope>
</reference>
<dbReference type="Gene3D" id="2.60.40.10">
    <property type="entry name" value="Immunoglobulins"/>
    <property type="match status" value="2"/>
</dbReference>
<keyword evidence="8 13" id="KW-0472">Membrane</keyword>
<evidence type="ECO:0000256" key="6">
    <source>
        <dbReference type="ARBA" id="ARBA00022729"/>
    </source>
</evidence>
<dbReference type="InterPro" id="IPR013783">
    <property type="entry name" value="Ig-like_fold"/>
</dbReference>
<evidence type="ECO:0000256" key="11">
    <source>
        <dbReference type="ARBA" id="ARBA00023180"/>
    </source>
</evidence>
<proteinExistence type="inferred from homology"/>
<keyword evidence="7 13" id="KW-1133">Transmembrane helix</keyword>
<dbReference type="OrthoDB" id="9890439at2759"/>
<dbReference type="InterPro" id="IPR009167">
    <property type="entry name" value="Erythropoietin_rcpt"/>
</dbReference>
<evidence type="ECO:0000256" key="4">
    <source>
        <dbReference type="ARBA" id="ARBA00022475"/>
    </source>
</evidence>
<dbReference type="InterPro" id="IPR036116">
    <property type="entry name" value="FN3_sf"/>
</dbReference>
<feature type="disulfide bond" evidence="12">
    <location>
        <begin position="96"/>
        <end position="112"/>
    </location>
</feature>
<dbReference type="Pfam" id="PF00041">
    <property type="entry name" value="fn3"/>
    <property type="match status" value="1"/>
</dbReference>
<keyword evidence="16" id="KW-1185">Reference proteome</keyword>
<feature type="transmembrane region" description="Helical" evidence="13">
    <location>
        <begin position="20"/>
        <end position="37"/>
    </location>
</feature>
<feature type="domain" description="Fibronectin type-III" evidence="14">
    <location>
        <begin position="150"/>
        <end position="249"/>
    </location>
</feature>
<evidence type="ECO:0000313" key="15">
    <source>
        <dbReference type="Ensembl" id="ENSLLEP00000033984.1"/>
    </source>
</evidence>
<evidence type="ECO:0000259" key="14">
    <source>
        <dbReference type="PROSITE" id="PS50853"/>
    </source>
</evidence>
<evidence type="ECO:0000256" key="9">
    <source>
        <dbReference type="ARBA" id="ARBA00023157"/>
    </source>
</evidence>
<gene>
    <name evidence="15" type="primary">EPOR</name>
</gene>
<evidence type="ECO:0000256" key="3">
    <source>
        <dbReference type="ARBA" id="ARBA00018355"/>
    </source>
</evidence>
<evidence type="ECO:0000256" key="1">
    <source>
        <dbReference type="ARBA" id="ARBA00004251"/>
    </source>
</evidence>
<keyword evidence="11" id="KW-0325">Glycoprotein</keyword>
<dbReference type="InterPro" id="IPR015152">
    <property type="entry name" value="Growth/epo_recpt_lig-bind"/>
</dbReference>